<evidence type="ECO:0000313" key="3">
    <source>
        <dbReference type="Proteomes" id="UP000186601"/>
    </source>
</evidence>
<dbReference type="Proteomes" id="UP000186601">
    <property type="component" value="Unassembled WGS sequence"/>
</dbReference>
<gene>
    <name evidence="2" type="ORF">PHLCEN_2v4175</name>
</gene>
<reference evidence="2 3" key="1">
    <citation type="submission" date="2018-02" db="EMBL/GenBank/DDBJ databases">
        <title>Genome sequence of the basidiomycete white-rot fungus Phlebia centrifuga.</title>
        <authorList>
            <person name="Granchi Z."/>
            <person name="Peng M."/>
            <person name="de Vries R.P."/>
            <person name="Hilden K."/>
            <person name="Makela M.R."/>
            <person name="Grigoriev I."/>
            <person name="Riley R."/>
        </authorList>
    </citation>
    <scope>NUCLEOTIDE SEQUENCE [LARGE SCALE GENOMIC DNA]</scope>
    <source>
        <strain evidence="2 3">FBCC195</strain>
    </source>
</reference>
<protein>
    <submittedName>
        <fullName evidence="2">Uncharacterized protein</fullName>
    </submittedName>
</protein>
<feature type="compositionally biased region" description="Low complexity" evidence="1">
    <location>
        <begin position="47"/>
        <end position="60"/>
    </location>
</feature>
<sequence>MIALQKPAAFFSQPQAYFHRPSHSRNPSAPVVIRPTHTPGLLSLSKPAQQPSPRPQQVQQYARAPRSAPKGKQQRSPQPASAQPQPVEDSKKPSPYMVQADLALEKAAKSVTAVPASDRSARGRQSTKPAAKDKADRRYDLPVD</sequence>
<comment type="caution">
    <text evidence="2">The sequence shown here is derived from an EMBL/GenBank/DDBJ whole genome shotgun (WGS) entry which is preliminary data.</text>
</comment>
<feature type="compositionally biased region" description="Low complexity" evidence="1">
    <location>
        <begin position="74"/>
        <end position="86"/>
    </location>
</feature>
<feature type="compositionally biased region" description="Basic and acidic residues" evidence="1">
    <location>
        <begin position="130"/>
        <end position="144"/>
    </location>
</feature>
<keyword evidence="3" id="KW-1185">Reference proteome</keyword>
<name>A0A2R6PZ43_9APHY</name>
<dbReference type="AlphaFoldDB" id="A0A2R6PZ43"/>
<feature type="region of interest" description="Disordered" evidence="1">
    <location>
        <begin position="1"/>
        <end position="144"/>
    </location>
</feature>
<accession>A0A2R6PZ43</accession>
<evidence type="ECO:0000256" key="1">
    <source>
        <dbReference type="SAM" id="MobiDB-lite"/>
    </source>
</evidence>
<evidence type="ECO:0000313" key="2">
    <source>
        <dbReference type="EMBL" id="PSR99316.1"/>
    </source>
</evidence>
<proteinExistence type="predicted"/>
<dbReference type="EMBL" id="MLYV02000421">
    <property type="protein sequence ID" value="PSR99316.1"/>
    <property type="molecule type" value="Genomic_DNA"/>
</dbReference>
<dbReference type="OrthoDB" id="2802670at2759"/>
<organism evidence="2 3">
    <name type="scientific">Hermanssonia centrifuga</name>
    <dbReference type="NCBI Taxonomy" id="98765"/>
    <lineage>
        <taxon>Eukaryota</taxon>
        <taxon>Fungi</taxon>
        <taxon>Dikarya</taxon>
        <taxon>Basidiomycota</taxon>
        <taxon>Agaricomycotina</taxon>
        <taxon>Agaricomycetes</taxon>
        <taxon>Polyporales</taxon>
        <taxon>Meruliaceae</taxon>
        <taxon>Hermanssonia</taxon>
    </lineage>
</organism>